<dbReference type="Proteomes" id="UP000053989">
    <property type="component" value="Unassembled WGS sequence"/>
</dbReference>
<dbReference type="HOGENOM" id="CLU_2980412_0_0_1"/>
<reference evidence="2" key="2">
    <citation type="submission" date="2015-01" db="EMBL/GenBank/DDBJ databases">
        <title>Evolutionary Origins and Diversification of the Mycorrhizal Mutualists.</title>
        <authorList>
            <consortium name="DOE Joint Genome Institute"/>
            <consortium name="Mycorrhizal Genomics Consortium"/>
            <person name="Kohler A."/>
            <person name="Kuo A."/>
            <person name="Nagy L.G."/>
            <person name="Floudas D."/>
            <person name="Copeland A."/>
            <person name="Barry K.W."/>
            <person name="Cichocki N."/>
            <person name="Veneault-Fourrey C."/>
            <person name="LaButti K."/>
            <person name="Lindquist E.A."/>
            <person name="Lipzen A."/>
            <person name="Lundell T."/>
            <person name="Morin E."/>
            <person name="Murat C."/>
            <person name="Riley R."/>
            <person name="Ohm R."/>
            <person name="Sun H."/>
            <person name="Tunlid A."/>
            <person name="Henrissat B."/>
            <person name="Grigoriev I.V."/>
            <person name="Hibbett D.S."/>
            <person name="Martin F."/>
        </authorList>
    </citation>
    <scope>NUCLEOTIDE SEQUENCE [LARGE SCALE GENOMIC DNA]</scope>
    <source>
        <strain evidence="2">Foug A</strain>
    </source>
</reference>
<sequence length="58" mass="6483">MAALDYTPVSIVASRVAMPVCSGRDKLARGTRRHQPIHLSMWPCIMGAVPHIQRLLSW</sequence>
<reference evidence="1 2" key="1">
    <citation type="submission" date="2014-04" db="EMBL/GenBank/DDBJ databases">
        <authorList>
            <consortium name="DOE Joint Genome Institute"/>
            <person name="Kuo A."/>
            <person name="Kohler A."/>
            <person name="Nagy L.G."/>
            <person name="Floudas D."/>
            <person name="Copeland A."/>
            <person name="Barry K.W."/>
            <person name="Cichocki N."/>
            <person name="Veneault-Fourrey C."/>
            <person name="LaButti K."/>
            <person name="Lindquist E.A."/>
            <person name="Lipzen A."/>
            <person name="Lundell T."/>
            <person name="Morin E."/>
            <person name="Murat C."/>
            <person name="Sun H."/>
            <person name="Tunlid A."/>
            <person name="Henrissat B."/>
            <person name="Grigoriev I.V."/>
            <person name="Hibbett D.S."/>
            <person name="Martin F."/>
            <person name="Nordberg H.P."/>
            <person name="Cantor M.N."/>
            <person name="Hua S.X."/>
        </authorList>
    </citation>
    <scope>NUCLEOTIDE SEQUENCE [LARGE SCALE GENOMIC DNA]</scope>
    <source>
        <strain evidence="1 2">Foug A</strain>
    </source>
</reference>
<gene>
    <name evidence="1" type="ORF">SCLCIDRAFT_1207935</name>
</gene>
<dbReference type="AlphaFoldDB" id="A0A0C3EMQ9"/>
<keyword evidence="2" id="KW-1185">Reference proteome</keyword>
<dbReference type="EMBL" id="KN822006">
    <property type="protein sequence ID" value="KIM69499.1"/>
    <property type="molecule type" value="Genomic_DNA"/>
</dbReference>
<proteinExistence type="predicted"/>
<name>A0A0C3EMQ9_9AGAM</name>
<protein>
    <submittedName>
        <fullName evidence="1">Uncharacterized protein</fullName>
    </submittedName>
</protein>
<evidence type="ECO:0000313" key="2">
    <source>
        <dbReference type="Proteomes" id="UP000053989"/>
    </source>
</evidence>
<evidence type="ECO:0000313" key="1">
    <source>
        <dbReference type="EMBL" id="KIM69499.1"/>
    </source>
</evidence>
<accession>A0A0C3EMQ9</accession>
<organism evidence="1 2">
    <name type="scientific">Scleroderma citrinum Foug A</name>
    <dbReference type="NCBI Taxonomy" id="1036808"/>
    <lineage>
        <taxon>Eukaryota</taxon>
        <taxon>Fungi</taxon>
        <taxon>Dikarya</taxon>
        <taxon>Basidiomycota</taxon>
        <taxon>Agaricomycotina</taxon>
        <taxon>Agaricomycetes</taxon>
        <taxon>Agaricomycetidae</taxon>
        <taxon>Boletales</taxon>
        <taxon>Sclerodermatineae</taxon>
        <taxon>Sclerodermataceae</taxon>
        <taxon>Scleroderma</taxon>
    </lineage>
</organism>
<dbReference type="InParanoid" id="A0A0C3EMQ9"/>